<feature type="binding site" evidence="6">
    <location>
        <position position="449"/>
    </location>
    <ligand>
        <name>Fe cation</name>
        <dbReference type="ChEBI" id="CHEBI:24875"/>
    </ligand>
</feature>
<accession>A0A328Q027</accession>
<dbReference type="InterPro" id="IPR018194">
    <property type="entry name" value="Ni-dep_hyd_lsu_Ni_BS"/>
</dbReference>
<dbReference type="AlphaFoldDB" id="A0A328Q027"/>
<organism evidence="8 9">
    <name type="scientific">Methanosphaera stadtmanae</name>
    <dbReference type="NCBI Taxonomy" id="2317"/>
    <lineage>
        <taxon>Archaea</taxon>
        <taxon>Methanobacteriati</taxon>
        <taxon>Methanobacteriota</taxon>
        <taxon>Methanomada group</taxon>
        <taxon>Methanobacteria</taxon>
        <taxon>Methanobacteriales</taxon>
        <taxon>Methanobacteriaceae</taxon>
        <taxon>Methanosphaera</taxon>
    </lineage>
</organism>
<keyword evidence="4 6" id="KW-0479">Metal-binding</keyword>
<dbReference type="Pfam" id="PF00374">
    <property type="entry name" value="NiFeSe_Hases"/>
    <property type="match status" value="2"/>
</dbReference>
<evidence type="ECO:0000313" key="8">
    <source>
        <dbReference type="EMBL" id="RAP03591.1"/>
    </source>
</evidence>
<feature type="binding site" evidence="6">
    <location>
        <position position="399"/>
    </location>
    <ligand>
        <name>Mg(2+)</name>
        <dbReference type="ChEBI" id="CHEBI:18420"/>
    </ligand>
</feature>
<dbReference type="PANTHER" id="PTHR43600">
    <property type="entry name" value="COENZYME F420 HYDROGENASE, SUBUNIT ALPHA"/>
    <property type="match status" value="1"/>
</dbReference>
<dbReference type="InterPro" id="IPR029014">
    <property type="entry name" value="NiFe-Hase_large"/>
</dbReference>
<dbReference type="Gene3D" id="1.10.645.10">
    <property type="entry name" value="Cytochrome-c3 Hydrogenase, chain B"/>
    <property type="match status" value="1"/>
</dbReference>
<keyword evidence="5 7" id="KW-0560">Oxidoreductase</keyword>
<evidence type="ECO:0000256" key="3">
    <source>
        <dbReference type="ARBA" id="ARBA00022596"/>
    </source>
</evidence>
<evidence type="ECO:0000256" key="5">
    <source>
        <dbReference type="ARBA" id="ARBA00023002"/>
    </source>
</evidence>
<dbReference type="InterPro" id="IPR001501">
    <property type="entry name" value="Ni-dep_hyd_lsu"/>
</dbReference>
<dbReference type="PROSITE" id="PS00507">
    <property type="entry name" value="NI_HGENASE_L_1"/>
    <property type="match status" value="1"/>
</dbReference>
<keyword evidence="3 6" id="KW-0533">Nickel</keyword>
<name>A0A328Q027_9EURY</name>
<comment type="similarity">
    <text evidence="2 7">Belongs to the [NiFe]/[NiFeSe] hydrogenase large subunit family.</text>
</comment>
<dbReference type="RefSeq" id="WP_011405926.1">
    <property type="nucleotide sequence ID" value="NZ_CATZNA010000044.1"/>
</dbReference>
<dbReference type="OMA" id="FIQGRPY"/>
<evidence type="ECO:0000256" key="6">
    <source>
        <dbReference type="PIRSR" id="PIRSR601501-1"/>
    </source>
</evidence>
<comment type="cofactor">
    <cofactor evidence="6">
        <name>Fe cation</name>
        <dbReference type="ChEBI" id="CHEBI:24875"/>
    </cofactor>
</comment>
<dbReference type="GO" id="GO:0008901">
    <property type="term" value="F:ferredoxin hydrogenase activity"/>
    <property type="evidence" value="ECO:0007669"/>
    <property type="project" value="InterPro"/>
</dbReference>
<feature type="binding site" evidence="6">
    <location>
        <position position="42"/>
    </location>
    <ligand>
        <name>Mg(2+)</name>
        <dbReference type="ChEBI" id="CHEBI:18420"/>
    </ligand>
</feature>
<evidence type="ECO:0000256" key="7">
    <source>
        <dbReference type="RuleBase" id="RU003896"/>
    </source>
</evidence>
<dbReference type="EMBL" id="NGJK01000016">
    <property type="protein sequence ID" value="RAP03591.1"/>
    <property type="molecule type" value="Genomic_DNA"/>
</dbReference>
<feature type="binding site" evidence="6">
    <location>
        <position position="64"/>
    </location>
    <ligand>
        <name>Ni(2+)</name>
        <dbReference type="ChEBI" id="CHEBI:49786"/>
    </ligand>
</feature>
<evidence type="ECO:0000256" key="4">
    <source>
        <dbReference type="ARBA" id="ARBA00022723"/>
    </source>
</evidence>
<feature type="binding site" evidence="6">
    <location>
        <position position="61"/>
    </location>
    <ligand>
        <name>Ni(2+)</name>
        <dbReference type="ChEBI" id="CHEBI:49786"/>
    </ligand>
</feature>
<evidence type="ECO:0000256" key="1">
    <source>
        <dbReference type="ARBA" id="ARBA00001967"/>
    </source>
</evidence>
<protein>
    <submittedName>
        <fullName evidence="8">Ni/Fe hydrogenase subunit alpha</fullName>
    </submittedName>
</protein>
<evidence type="ECO:0000313" key="9">
    <source>
        <dbReference type="Proteomes" id="UP000248557"/>
    </source>
</evidence>
<dbReference type="GeneID" id="3855921"/>
<reference evidence="8 9" key="1">
    <citation type="submission" date="2017-05" db="EMBL/GenBank/DDBJ databases">
        <title>Host range expansion of the Methanosphaera genus to humans and monogastric animals involves recent and extensive reduction in genome content.</title>
        <authorList>
            <person name="Hoedt E.C."/>
            <person name="Volmer J.G."/>
            <person name="Parks D.H."/>
            <person name="Rosewarne C.P."/>
            <person name="Denman S.E."/>
            <person name="Mcsweeney C.S."/>
            <person name="O Cuiv P."/>
            <person name="Hugenholtz P."/>
            <person name="Tyson G.W."/>
            <person name="Morrison M."/>
        </authorList>
    </citation>
    <scope>NUCLEOTIDE SEQUENCE [LARGE SCALE GENOMIC DNA]</scope>
    <source>
        <strain evidence="8 9">PA5</strain>
    </source>
</reference>
<gene>
    <name evidence="8" type="ORF">CA615_01610</name>
</gene>
<dbReference type="Proteomes" id="UP000248557">
    <property type="component" value="Unassembled WGS sequence"/>
</dbReference>
<keyword evidence="6" id="KW-0408">Iron</keyword>
<sequence length="476" mass="53426">MVELTLEPVTRIEGHAKITVDLDEEGNVKDTKLHVMEFRGFEKFLQGRPIEEVPRIVPRICGICDVQHHLAAAKACDQVFGYNDDEILPAAYKMREIMNWASVMHSHTLSFYFLSAPDFIGGKDRKTRNVFQIIKDAPELAKKALALRRNSQDIVTAIGGRPIHQVSNTPGGITTELTDEEQKDNLVKAQEALELSLDTWDAAQPIFEENMDLIKTLGNVETYHCGLVDKKDGSWDMYNGNVRMTDKKGDIYAEFGSQDYTDYMAEGVKPYSWLKFPYIKELGYPEGIYRVAPLSRINVCTKMPDAAERAQDYLNEFRKDFGYAQEPLLFHPARLIELVAASELAVDGLEGDLSGEKRPGAIDRSQITGKGVGIVEASRGTLTHHYETDENGLVTKANIVVATVQNNPAMEMGIQQVAKNYIKPGVEVDDKIFNLMEMVIRAYDPCLSCATHQLDTQMRLSTVEVYDHMGNLVKKV</sequence>
<dbReference type="PANTHER" id="PTHR43600:SF2">
    <property type="entry name" value="F420-NON-REDUCING HYDROGENASE VHU SUBUNIT A"/>
    <property type="match status" value="1"/>
</dbReference>
<evidence type="ECO:0000256" key="2">
    <source>
        <dbReference type="ARBA" id="ARBA00009292"/>
    </source>
</evidence>
<keyword evidence="6" id="KW-0460">Magnesium</keyword>
<dbReference type="GO" id="GO:0016151">
    <property type="term" value="F:nickel cation binding"/>
    <property type="evidence" value="ECO:0007669"/>
    <property type="project" value="InterPro"/>
</dbReference>
<comment type="caution">
    <text evidence="8">The sequence shown here is derived from an EMBL/GenBank/DDBJ whole genome shotgun (WGS) entry which is preliminary data.</text>
</comment>
<comment type="cofactor">
    <cofactor evidence="1 6">
        <name>Ni(2+)</name>
        <dbReference type="ChEBI" id="CHEBI:49786"/>
    </cofactor>
</comment>
<feature type="binding site" evidence="6">
    <location>
        <position position="64"/>
    </location>
    <ligand>
        <name>Fe cation</name>
        <dbReference type="ChEBI" id="CHEBI:24875"/>
    </ligand>
</feature>
<proteinExistence type="inferred from homology"/>
<dbReference type="PROSITE" id="PS00508">
    <property type="entry name" value="NI_HGENASE_L_2"/>
    <property type="match status" value="1"/>
</dbReference>
<dbReference type="SUPFAM" id="SSF56762">
    <property type="entry name" value="HydB/Nqo4-like"/>
    <property type="match status" value="1"/>
</dbReference>
<feature type="binding site" evidence="6">
    <location>
        <position position="446"/>
    </location>
    <ligand>
        <name>Ni(2+)</name>
        <dbReference type="ChEBI" id="CHEBI:49786"/>
    </ligand>
</feature>
<feature type="binding site" evidence="6">
    <location>
        <position position="452"/>
    </location>
    <ligand>
        <name>Mg(2+)</name>
        <dbReference type="ChEBI" id="CHEBI:18420"/>
    </ligand>
</feature>